<dbReference type="Pfam" id="PF00665">
    <property type="entry name" value="rve"/>
    <property type="match status" value="1"/>
</dbReference>
<dbReference type="InterPro" id="IPR012337">
    <property type="entry name" value="RNaseH-like_sf"/>
</dbReference>
<dbReference type="Gene3D" id="3.10.20.370">
    <property type="match status" value="1"/>
</dbReference>
<dbReference type="InterPro" id="IPR001584">
    <property type="entry name" value="Integrase_cat-core"/>
</dbReference>
<proteinExistence type="predicted"/>
<feature type="compositionally biased region" description="Basic and acidic residues" evidence="3">
    <location>
        <begin position="200"/>
        <end position="233"/>
    </location>
</feature>
<dbReference type="InterPro" id="IPR057670">
    <property type="entry name" value="SH3_retrovirus"/>
</dbReference>
<dbReference type="Pfam" id="PF14223">
    <property type="entry name" value="Retrotran_gag_2"/>
    <property type="match status" value="1"/>
</dbReference>
<dbReference type="FunFam" id="3.30.70.270:FF:000020">
    <property type="entry name" value="Transposon Tf2-6 polyprotein-like Protein"/>
    <property type="match status" value="1"/>
</dbReference>
<dbReference type="Gene3D" id="3.30.420.10">
    <property type="entry name" value="Ribonuclease H-like superfamily/Ribonuclease H"/>
    <property type="match status" value="2"/>
</dbReference>
<dbReference type="Pfam" id="PF13976">
    <property type="entry name" value="gag_pre-integrs"/>
    <property type="match status" value="1"/>
</dbReference>
<dbReference type="Pfam" id="PF22936">
    <property type="entry name" value="Pol_BBD"/>
    <property type="match status" value="1"/>
</dbReference>
<dbReference type="GO" id="GO:0004190">
    <property type="term" value="F:aspartic-type endopeptidase activity"/>
    <property type="evidence" value="ECO:0007669"/>
    <property type="project" value="UniProtKB-KW"/>
</dbReference>
<dbReference type="Gene3D" id="3.30.70.270">
    <property type="match status" value="1"/>
</dbReference>
<comment type="caution">
    <text evidence="5">The sequence shown here is derived from an EMBL/GenBank/DDBJ whole genome shotgun (WGS) entry which is preliminary data.</text>
</comment>
<reference evidence="5" key="1">
    <citation type="submission" date="2023-07" db="EMBL/GenBank/DDBJ databases">
        <title>A chromosome-level genome assembly of Lolium multiflorum.</title>
        <authorList>
            <person name="Chen Y."/>
            <person name="Copetti D."/>
            <person name="Kolliker R."/>
            <person name="Studer B."/>
        </authorList>
    </citation>
    <scope>NUCLEOTIDE SEQUENCE</scope>
    <source>
        <strain evidence="5">02402/16</strain>
        <tissue evidence="5">Leaf</tissue>
    </source>
</reference>
<feature type="domain" description="Integrase catalytic" evidence="4">
    <location>
        <begin position="498"/>
        <end position="666"/>
    </location>
</feature>
<dbReference type="SUPFAM" id="SSF54160">
    <property type="entry name" value="Chromo domain-like"/>
    <property type="match status" value="1"/>
</dbReference>
<dbReference type="GO" id="GO:0015074">
    <property type="term" value="P:DNA integration"/>
    <property type="evidence" value="ECO:0007669"/>
    <property type="project" value="InterPro"/>
</dbReference>
<dbReference type="InterPro" id="IPR036397">
    <property type="entry name" value="RNaseH_sf"/>
</dbReference>
<sequence length="1637" mass="185338">MSSLKFDLPQLDYTTRFALWQVKMRAILAQSSDLDEAIDAFGEKAKDTWTDAEKRKDRKALSLIQLHLSNNILQEVLQEKTTAELWVKLEEICLSKDLTGRLHVKMKLFSHKLQEGGSVMNHLSSWKEIVSDLQSIEVKYEDEDLGLLLLCSLPNSFSNFRDTILLSRDKLTLAEVYDALQQKEKMKSMVQAESSSSKAEALEVRGRPEQRDNYYHNNRDKSKGDRGRSKSKGRDKFCRYCKKSSHNIDDCWKLQNKEKRNGTYQPKNNDGNGKAAVVTGKGEAAVVAGNDGRDSSDGDCLAVLAACVSRDDEWILDTACSFHICCNKDWFSSYESVQSGDFVRVGNDNQCSIVGIGSVQIKTHDGMTRTLTGVKHIPSMARNLISLSTLDCDGYKYKGGNKLLKVSSGSLIIMIGDMNSAKLYVLRGSTLPGIAAAVSSDESSKTNLWHKRLGHMSELGMAELAKRELIDGCDFGKLEFCERCIFGKHKRVKFNASVHTTKGILDYVHADVWGPSRRTSNGGANYMLTIIDDYSRKVWPYFLKHKSDVFNAFKKWKVMVETQTEKKVKILRTDNGMEFCSNEFDEFCSNDGMVRHHTIPYTPQQNGVAERMNRTIISRARCMLSNAKMHRGFWAEAASTACYLINRSPSVPLDKKTPIEVWSGSPADYSDLRVFGCTAYAHVDNGKLEPRAVKCIFLGYGSGVKAYRLWNPETKKIVLSRNVVFNEAVMFNDSPSTDISDAIDSPDVSDDEQHRIGVQVEHAKENENVVPETNNDDNDVPPSPPFVQRQGRSIAADRPRRNIAPPTRLIQECDIVDYALSCAEQVEHDIEPATYTEAIASVDKEKWVGAMQEEMQSLEKNGTWDVVHLPKQKKAVRCKWIFKRKEGLSPNEPPRFKARLVAKGFSQIPGVDYNDVFSPVVKHSSIRAFFGIVAMHDLELEQLDVKTAFLHGELEEEIYMDQPEGYVVPGKEDLVCKLKRSLYGLKQSPRQWYKSRYMANPGKEHWKAVQWIFRYLRGTSKACLRFGRIGEGLAGYVDSDYAGDLDKRSDSQSAIYLTKDQMFHERTKHIDIKYHAIRDVVAKGAGVATKPQNITAIVNWPMPKSVSKLRGFLGLTGYYRRFVKDYGRICRPLHDLLKKNSFHWAAEHTTAFNNLKNILTTCPVLALPDFSKPFVLETDACGSGIGAVLMQSSRPIAYLSKCLGPKAAAQSVYEKEALAILEALKKWRHYLLGNRLIIKTDQQSLRFMTTQKLTEGIQHKLLLKLLEFDYTIEYKKGKENIAADALSRRDAKCHAITVCVPEWLEDVKLSYVQDTDSDKLLRKLAKDVSDPPQYTIKDGIIKHGSKIYVGAATNMRLTLLETFHQSALGVDHTSPAGLLQPLPIPGTPWSCISLDFIEALPKSNGKEEPKQWTKWLATAEWWYNTSYHSSLKMTPFEALYHYPPPMVGEFDHTQAVCPAAYLTVAAREHMMQQLKDNLLSAQNRMKVYADQRRTDRHYDVGDMVYLRIQPYRQNAFGLRGSLKLRSKYYGPFKIEERVGEVAYRLHLPDTATIHPVFHISQLKAHVGKHAIPLPHVPLVTEDGKIKTAPYAVLDERVIQRQKNPVKQVLIHWESLGPEDATWEDLRFIATQFPSFQP</sequence>
<keyword evidence="1" id="KW-0378">Hydrolase</keyword>
<dbReference type="InterPro" id="IPR056924">
    <property type="entry name" value="SH3_Tf2-1"/>
</dbReference>
<dbReference type="CDD" id="cd09274">
    <property type="entry name" value="RNase_HI_RT_Ty3"/>
    <property type="match status" value="1"/>
</dbReference>
<dbReference type="InterPro" id="IPR054722">
    <property type="entry name" value="PolX-like_BBD"/>
</dbReference>
<gene>
    <name evidence="5" type="ORF">QYE76_037591</name>
</gene>
<keyword evidence="1" id="KW-0645">Protease</keyword>
<dbReference type="EMBL" id="JAUUTY010000349">
    <property type="protein sequence ID" value="KAK1601784.1"/>
    <property type="molecule type" value="Genomic_DNA"/>
</dbReference>
<dbReference type="PANTHER" id="PTHR37984:SF5">
    <property type="entry name" value="PROTEIN NYNRIN-LIKE"/>
    <property type="match status" value="1"/>
</dbReference>
<dbReference type="SUPFAM" id="SSF53098">
    <property type="entry name" value="Ribonuclease H-like"/>
    <property type="match status" value="2"/>
</dbReference>
<feature type="region of interest" description="Disordered" evidence="3">
    <location>
        <begin position="188"/>
        <end position="233"/>
    </location>
</feature>
<dbReference type="Pfam" id="PF07727">
    <property type="entry name" value="RVT_2"/>
    <property type="match status" value="1"/>
</dbReference>
<dbReference type="Pfam" id="PF24626">
    <property type="entry name" value="SH3_Tf2-1"/>
    <property type="match status" value="1"/>
</dbReference>
<dbReference type="PANTHER" id="PTHR37984">
    <property type="entry name" value="PROTEIN CBG26694"/>
    <property type="match status" value="1"/>
</dbReference>
<dbReference type="InterPro" id="IPR013103">
    <property type="entry name" value="RVT_2"/>
</dbReference>
<dbReference type="InterPro" id="IPR043502">
    <property type="entry name" value="DNA/RNA_pol_sf"/>
</dbReference>
<dbReference type="InterPro" id="IPR025724">
    <property type="entry name" value="GAG-pre-integrase_dom"/>
</dbReference>
<evidence type="ECO:0000256" key="3">
    <source>
        <dbReference type="SAM" id="MobiDB-lite"/>
    </source>
</evidence>
<feature type="region of interest" description="Disordered" evidence="3">
    <location>
        <begin position="764"/>
        <end position="794"/>
    </location>
</feature>
<evidence type="ECO:0000259" key="4">
    <source>
        <dbReference type="PROSITE" id="PS50994"/>
    </source>
</evidence>
<dbReference type="Pfam" id="PF17919">
    <property type="entry name" value="RT_RNaseH_2"/>
    <property type="match status" value="1"/>
</dbReference>
<organism evidence="5 6">
    <name type="scientific">Lolium multiflorum</name>
    <name type="common">Italian ryegrass</name>
    <name type="synonym">Lolium perenne subsp. multiflorum</name>
    <dbReference type="NCBI Taxonomy" id="4521"/>
    <lineage>
        <taxon>Eukaryota</taxon>
        <taxon>Viridiplantae</taxon>
        <taxon>Streptophyta</taxon>
        <taxon>Embryophyta</taxon>
        <taxon>Tracheophyta</taxon>
        <taxon>Spermatophyta</taxon>
        <taxon>Magnoliopsida</taxon>
        <taxon>Liliopsida</taxon>
        <taxon>Poales</taxon>
        <taxon>Poaceae</taxon>
        <taxon>BOP clade</taxon>
        <taxon>Pooideae</taxon>
        <taxon>Poodae</taxon>
        <taxon>Poeae</taxon>
        <taxon>Poeae Chloroplast Group 2 (Poeae type)</taxon>
        <taxon>Loliodinae</taxon>
        <taxon>Loliinae</taxon>
        <taxon>Lolium</taxon>
    </lineage>
</organism>
<dbReference type="InterPro" id="IPR043128">
    <property type="entry name" value="Rev_trsase/Diguanyl_cyclase"/>
</dbReference>
<protein>
    <recommendedName>
        <fullName evidence="4">Integrase catalytic domain-containing protein</fullName>
    </recommendedName>
</protein>
<dbReference type="SUPFAM" id="SSF56672">
    <property type="entry name" value="DNA/RNA polymerases"/>
    <property type="match status" value="2"/>
</dbReference>
<accession>A0AAD8QIM9</accession>
<evidence type="ECO:0000313" key="5">
    <source>
        <dbReference type="EMBL" id="KAK1601784.1"/>
    </source>
</evidence>
<dbReference type="Proteomes" id="UP001231189">
    <property type="component" value="Unassembled WGS sequence"/>
</dbReference>
<dbReference type="Pfam" id="PF25597">
    <property type="entry name" value="SH3_retrovirus"/>
    <property type="match status" value="1"/>
</dbReference>
<dbReference type="InterPro" id="IPR050951">
    <property type="entry name" value="Retrovirus_Pol_polyprotein"/>
</dbReference>
<keyword evidence="2" id="KW-0511">Multifunctional enzyme</keyword>
<name>A0AAD8QIM9_LOLMU</name>
<evidence type="ECO:0000256" key="1">
    <source>
        <dbReference type="ARBA" id="ARBA00022750"/>
    </source>
</evidence>
<dbReference type="InterPro" id="IPR016197">
    <property type="entry name" value="Chromo-like_dom_sf"/>
</dbReference>
<dbReference type="InterPro" id="IPR041577">
    <property type="entry name" value="RT_RNaseH_2"/>
</dbReference>
<keyword evidence="6" id="KW-1185">Reference proteome</keyword>
<dbReference type="PROSITE" id="PS50994">
    <property type="entry name" value="INTEGRASE"/>
    <property type="match status" value="1"/>
</dbReference>
<dbReference type="GO" id="GO:0003676">
    <property type="term" value="F:nucleic acid binding"/>
    <property type="evidence" value="ECO:0007669"/>
    <property type="project" value="InterPro"/>
</dbReference>
<evidence type="ECO:0000313" key="6">
    <source>
        <dbReference type="Proteomes" id="UP001231189"/>
    </source>
</evidence>
<keyword evidence="1" id="KW-0064">Aspartyl protease</keyword>
<evidence type="ECO:0000256" key="2">
    <source>
        <dbReference type="ARBA" id="ARBA00023268"/>
    </source>
</evidence>